<sequence length="131" mass="13930">MALSPLLRRTTWLDRVIVLAVLLAGLGGVVLAGTGARGERVVVERDGKVIFTAPLAEERTALLEGPLGAALLSIHGGKVCILESPCPLKVCIGMGEVAREGELLACVPNHLLVRIEGRGGQRREDYDLISR</sequence>
<evidence type="ECO:0000313" key="1">
    <source>
        <dbReference type="EMBL" id="BCR06855.1"/>
    </source>
</evidence>
<dbReference type="Proteomes" id="UP001319827">
    <property type="component" value="Chromosome"/>
</dbReference>
<evidence type="ECO:0008006" key="3">
    <source>
        <dbReference type="Google" id="ProtNLM"/>
    </source>
</evidence>
<accession>A0ABN6E3B8</accession>
<dbReference type="Pfam" id="PF07009">
    <property type="entry name" value="NusG_II"/>
    <property type="match status" value="1"/>
</dbReference>
<reference evidence="1 2" key="1">
    <citation type="journal article" date="2016" name="C (Basel)">
        <title>Selective Growth of and Electricity Production by Marine Exoelectrogenic Bacteria in Self-Aggregated Hydrogel of Microbially Reduced Graphene Oxide.</title>
        <authorList>
            <person name="Yoshida N."/>
            <person name="Goto Y."/>
            <person name="Miyata Y."/>
        </authorList>
    </citation>
    <scope>NUCLEOTIDE SEQUENCE [LARGE SCALE GENOMIC DNA]</scope>
    <source>
        <strain evidence="1 2">NIT-T3</strain>
    </source>
</reference>
<dbReference type="InterPro" id="IPR038690">
    <property type="entry name" value="NusG_2_sf"/>
</dbReference>
<gene>
    <name evidence="1" type="ORF">DESUT3_39240</name>
</gene>
<evidence type="ECO:0000313" key="2">
    <source>
        <dbReference type="Proteomes" id="UP001319827"/>
    </source>
</evidence>
<proteinExistence type="predicted"/>
<name>A0ABN6E3B8_9BACT</name>
<protein>
    <recommendedName>
        <fullName evidence="3">NusG domain-containing protein</fullName>
    </recommendedName>
</protein>
<reference evidence="1 2" key="2">
    <citation type="journal article" date="2021" name="Int. J. Syst. Evol. Microbiol.">
        <title>Isolation and Polyphasic Characterization of Desulfuromonas versatilis sp. Nov., an Electrogenic Bacteria Capable of Versatile Metabolism Isolated from a Graphene Oxide-Reducing Enrichment Culture.</title>
        <authorList>
            <person name="Xie L."/>
            <person name="Yoshida N."/>
            <person name="Ishii S."/>
            <person name="Meng L."/>
        </authorList>
    </citation>
    <scope>NUCLEOTIDE SEQUENCE [LARGE SCALE GENOMIC DNA]</scope>
    <source>
        <strain evidence="1 2">NIT-T3</strain>
    </source>
</reference>
<dbReference type="Gene3D" id="2.60.320.10">
    <property type="entry name" value="N-utilization substance G protein NusG, insert domain"/>
    <property type="match status" value="1"/>
</dbReference>
<keyword evidence="2" id="KW-1185">Reference proteome</keyword>
<dbReference type="RefSeq" id="WP_221250231.1">
    <property type="nucleotide sequence ID" value="NZ_AP024355.1"/>
</dbReference>
<dbReference type="EMBL" id="AP024355">
    <property type="protein sequence ID" value="BCR06855.1"/>
    <property type="molecule type" value="Genomic_DNA"/>
</dbReference>
<organism evidence="1 2">
    <name type="scientific">Desulfuromonas versatilis</name>
    <dbReference type="NCBI Taxonomy" id="2802975"/>
    <lineage>
        <taxon>Bacteria</taxon>
        <taxon>Pseudomonadati</taxon>
        <taxon>Thermodesulfobacteriota</taxon>
        <taxon>Desulfuromonadia</taxon>
        <taxon>Desulfuromonadales</taxon>
        <taxon>Desulfuromonadaceae</taxon>
        <taxon>Desulfuromonas</taxon>
    </lineage>
</organism>